<feature type="domain" description="ANTAR" evidence="2">
    <location>
        <begin position="153"/>
        <end position="214"/>
    </location>
</feature>
<feature type="compositionally biased region" description="Basic and acidic residues" evidence="1">
    <location>
        <begin position="9"/>
        <end position="25"/>
    </location>
</feature>
<dbReference type="InterPro" id="IPR011006">
    <property type="entry name" value="CheY-like_superfamily"/>
</dbReference>
<dbReference type="RefSeq" id="WP_239369162.1">
    <property type="nucleotide sequence ID" value="NZ_JAKREW010000028.1"/>
</dbReference>
<dbReference type="PROSITE" id="PS50921">
    <property type="entry name" value="ANTAR"/>
    <property type="match status" value="1"/>
</dbReference>
<dbReference type="InterPro" id="IPR008327">
    <property type="entry name" value="Sig_transdc_resp-reg_antiterm"/>
</dbReference>
<protein>
    <submittedName>
        <fullName evidence="3">ANTAR domain-containing protein</fullName>
    </submittedName>
</protein>
<dbReference type="Pfam" id="PF21332">
    <property type="entry name" value="AmiR_N"/>
    <property type="match status" value="1"/>
</dbReference>
<organism evidence="3 4">
    <name type="scientific">Mesorhizobium retamae</name>
    <dbReference type="NCBI Taxonomy" id="2912854"/>
    <lineage>
        <taxon>Bacteria</taxon>
        <taxon>Pseudomonadati</taxon>
        <taxon>Pseudomonadota</taxon>
        <taxon>Alphaproteobacteria</taxon>
        <taxon>Hyphomicrobiales</taxon>
        <taxon>Phyllobacteriaceae</taxon>
        <taxon>Mesorhizobium</taxon>
    </lineage>
</organism>
<proteinExistence type="predicted"/>
<dbReference type="PIRSF" id="PIRSF036382">
    <property type="entry name" value="RR_antiterm"/>
    <property type="match status" value="1"/>
</dbReference>
<sequence length="221" mass="24966">MQETIDIARFTRDRQGAGAKKEGGRDAPSGPPSSRSFWNLKVAVIVDRNDDGERLIRELQRLRCDVHHEWPMPSQIPAQYDVVFCVLSPDLPQRLPWIPGEPASALVVIDPGAGMLDLNLLHNCAAHGVLHYPVTSRSVQSTLALARGHFLYERRLRGRIEKLDESLRTMRSVERAKSLLMRLKNVSEEEAYNYLRRQAMERRVTIGAVATAIIDSYELLG</sequence>
<evidence type="ECO:0000256" key="1">
    <source>
        <dbReference type="SAM" id="MobiDB-lite"/>
    </source>
</evidence>
<dbReference type="InterPro" id="IPR005561">
    <property type="entry name" value="ANTAR"/>
</dbReference>
<comment type="caution">
    <text evidence="3">The sequence shown here is derived from an EMBL/GenBank/DDBJ whole genome shotgun (WGS) entry which is preliminary data.</text>
</comment>
<feature type="region of interest" description="Disordered" evidence="1">
    <location>
        <begin position="1"/>
        <end position="35"/>
    </location>
</feature>
<reference evidence="3 4" key="1">
    <citation type="submission" date="2022-02" db="EMBL/GenBank/DDBJ databases">
        <title>Draft genome sequence of Mezorhizobium retamae strain IRAMC:0171 isolated from Retama raetam nodules.</title>
        <authorList>
            <person name="Bengaied R."/>
            <person name="Sbissi I."/>
            <person name="Huber K."/>
            <person name="Ghodbane F."/>
            <person name="Nouioui I."/>
            <person name="Tarhouni M."/>
            <person name="Gtari M."/>
        </authorList>
    </citation>
    <scope>NUCLEOTIDE SEQUENCE [LARGE SCALE GENOMIC DNA]</scope>
    <source>
        <strain evidence="3 4">IRAMC:0171</strain>
    </source>
</reference>
<evidence type="ECO:0000313" key="4">
    <source>
        <dbReference type="Proteomes" id="UP001201701"/>
    </source>
</evidence>
<dbReference type="SMART" id="SM01012">
    <property type="entry name" value="ANTAR"/>
    <property type="match status" value="1"/>
</dbReference>
<dbReference type="Pfam" id="PF03861">
    <property type="entry name" value="ANTAR"/>
    <property type="match status" value="1"/>
</dbReference>
<dbReference type="Proteomes" id="UP001201701">
    <property type="component" value="Unassembled WGS sequence"/>
</dbReference>
<dbReference type="InterPro" id="IPR036388">
    <property type="entry name" value="WH-like_DNA-bd_sf"/>
</dbReference>
<evidence type="ECO:0000313" key="3">
    <source>
        <dbReference type="EMBL" id="MCG7507728.1"/>
    </source>
</evidence>
<evidence type="ECO:0000259" key="2">
    <source>
        <dbReference type="PROSITE" id="PS50921"/>
    </source>
</evidence>
<name>A0ABS9QJV3_9HYPH</name>
<gene>
    <name evidence="3" type="ORF">L4923_22065</name>
</gene>
<dbReference type="SUPFAM" id="SSF52172">
    <property type="entry name" value="CheY-like"/>
    <property type="match status" value="1"/>
</dbReference>
<dbReference type="InterPro" id="IPR049021">
    <property type="entry name" value="AmiR_N"/>
</dbReference>
<dbReference type="Gene3D" id="1.10.10.10">
    <property type="entry name" value="Winged helix-like DNA-binding domain superfamily/Winged helix DNA-binding domain"/>
    <property type="match status" value="1"/>
</dbReference>
<accession>A0ABS9QJV3</accession>
<keyword evidence="4" id="KW-1185">Reference proteome</keyword>
<dbReference type="Gene3D" id="3.40.50.2300">
    <property type="match status" value="1"/>
</dbReference>
<dbReference type="EMBL" id="JAKREW010000028">
    <property type="protein sequence ID" value="MCG7507728.1"/>
    <property type="molecule type" value="Genomic_DNA"/>
</dbReference>